<name>Q54ST9_DICDI</name>
<dbReference type="VEuPathDB" id="AmoebaDB:DDB_G0282227"/>
<dbReference type="SMR" id="Q54ST9"/>
<dbReference type="Proteomes" id="UP000002195">
    <property type="component" value="Unassembled WGS sequence"/>
</dbReference>
<dbReference type="KEGG" id="ddi:DDB_G0282227"/>
<comment type="caution">
    <text evidence="1">The sequence shown here is derived from an EMBL/GenBank/DDBJ whole genome shotgun (WGS) entry which is preliminary data.</text>
</comment>
<accession>Q54ST9</accession>
<dbReference type="HOGENOM" id="CLU_332732_0_0_1"/>
<dbReference type="InParanoid" id="Q54ST9"/>
<dbReference type="FunCoup" id="Q54ST9">
    <property type="interactions" value="6"/>
</dbReference>
<evidence type="ECO:0000313" key="2">
    <source>
        <dbReference type="Proteomes" id="UP000002195"/>
    </source>
</evidence>
<reference evidence="1 2" key="1">
    <citation type="journal article" date="2005" name="Nature">
        <title>The genome of the social amoeba Dictyostelium discoideum.</title>
        <authorList>
            <consortium name="The Dictyostelium discoideum Sequencing Consortium"/>
            <person name="Eichinger L."/>
            <person name="Pachebat J.A."/>
            <person name="Glockner G."/>
            <person name="Rajandream M.A."/>
            <person name="Sucgang R."/>
            <person name="Berriman M."/>
            <person name="Song J."/>
            <person name="Olsen R."/>
            <person name="Szafranski K."/>
            <person name="Xu Q."/>
            <person name="Tunggal B."/>
            <person name="Kummerfeld S."/>
            <person name="Madera M."/>
            <person name="Konfortov B.A."/>
            <person name="Rivero F."/>
            <person name="Bankier A.T."/>
            <person name="Lehmann R."/>
            <person name="Hamlin N."/>
            <person name="Davies R."/>
            <person name="Gaudet P."/>
            <person name="Fey P."/>
            <person name="Pilcher K."/>
            <person name="Chen G."/>
            <person name="Saunders D."/>
            <person name="Sodergren E."/>
            <person name="Davis P."/>
            <person name="Kerhornou A."/>
            <person name="Nie X."/>
            <person name="Hall N."/>
            <person name="Anjard C."/>
            <person name="Hemphill L."/>
            <person name="Bason N."/>
            <person name="Farbrother P."/>
            <person name="Desany B."/>
            <person name="Just E."/>
            <person name="Morio T."/>
            <person name="Rost R."/>
            <person name="Churcher C."/>
            <person name="Cooper J."/>
            <person name="Haydock S."/>
            <person name="van Driessche N."/>
            <person name="Cronin A."/>
            <person name="Goodhead I."/>
            <person name="Muzny D."/>
            <person name="Mourier T."/>
            <person name="Pain A."/>
            <person name="Lu M."/>
            <person name="Harper D."/>
            <person name="Lindsay R."/>
            <person name="Hauser H."/>
            <person name="James K."/>
            <person name="Quiles M."/>
            <person name="Madan Babu M."/>
            <person name="Saito T."/>
            <person name="Buchrieser C."/>
            <person name="Wardroper A."/>
            <person name="Felder M."/>
            <person name="Thangavelu M."/>
            <person name="Johnson D."/>
            <person name="Knights A."/>
            <person name="Loulseged H."/>
            <person name="Mungall K."/>
            <person name="Oliver K."/>
            <person name="Price C."/>
            <person name="Quail M.A."/>
            <person name="Urushihara H."/>
            <person name="Hernandez J."/>
            <person name="Rabbinowitsch E."/>
            <person name="Steffen D."/>
            <person name="Sanders M."/>
            <person name="Ma J."/>
            <person name="Kohara Y."/>
            <person name="Sharp S."/>
            <person name="Simmonds M."/>
            <person name="Spiegler S."/>
            <person name="Tivey A."/>
            <person name="Sugano S."/>
            <person name="White B."/>
            <person name="Walker D."/>
            <person name="Woodward J."/>
            <person name="Winckler T."/>
            <person name="Tanaka Y."/>
            <person name="Shaulsky G."/>
            <person name="Schleicher M."/>
            <person name="Weinstock G."/>
            <person name="Rosenthal A."/>
            <person name="Cox E.C."/>
            <person name="Chisholm R.L."/>
            <person name="Gibbs R."/>
            <person name="Loomis W.F."/>
            <person name="Platzer M."/>
            <person name="Kay R.R."/>
            <person name="Williams J."/>
            <person name="Dear P.H."/>
            <person name="Noegel A.A."/>
            <person name="Barrell B."/>
            <person name="Kuspa A."/>
        </authorList>
    </citation>
    <scope>NUCLEOTIDE SEQUENCE [LARGE SCALE GENOMIC DNA]</scope>
    <source>
        <strain evidence="1 2">AX4</strain>
    </source>
</reference>
<sequence length="788" mass="93737">MEINNGTLKRNSELFFYCWENVYIKKVIFENLKTNKTSIINLLYGIYNYLQLNDVNTITTNENLHILLIDKIKKTRNLNFNFPKTKIPFELIFQKFNSNETIDFYKDLFKNYPKYFLSSMDAICEYAIKCNNIVAIQVLIKHFSFVPNNSKEILISSILNGSFKVASFLKESFNINLTNEDYNKIWNYLLYNENVEGTKQEAHSMFEVIKHNKNINFNKINDSIEYLVKELNAPLPSPIGNNSFKCFIDFSIKKRNLEFILSTCYSISYLKSSLELFISPNPNLTNSIKILSIKELDEIKMKLTRQELESNVQDIETNNEIISKLVGMASKFTNINFNVNMKFYYQHYYFNEPPKQWGDFLTNIYNYIEISISHGDYKDLVLNINKLPIDPTINGKSIYFLGFESYTLFRSCKSIMNQKCEIFIQDVVNHQLDTTIAPELKHSIIDVIKFFITLGNIELIQQLFIQLDYFNIQINPSNLIYSFINSTEMFDLIYQRFRETFNLNEILEIVNMYNKVEIKYLILYHFKNNYTQDYYQQLENYIPCVNNLLNEFIFENIQDFQNKLIESNFWSNSYAIKTINTNLPLKHFKKLLEITPIDHEYYHCFNNFENLKYVIDFRKQDIINNRRFYIQFENSSIYNIYACGMMEEIFEECLEKPINIPMENLNNTFDLMIKSIDLKSIKFIIDYFNLTNNNTFIQNFKGCLNTISKFNRIEVLSFIYNNYPTLLSQNNLQSLFEHCLQVTGSIEIIQFLIKDIRFKPNLENIDKNINFTDKTFITKNYFLKYLNK</sequence>
<dbReference type="EMBL" id="AAFI02000046">
    <property type="protein sequence ID" value="EAL66319.1"/>
    <property type="molecule type" value="Genomic_DNA"/>
</dbReference>
<dbReference type="PANTHER" id="PTHR31550">
    <property type="entry name" value="ANKYRIN REPEAT PROTEIN-RELATED-RELATED"/>
    <property type="match status" value="1"/>
</dbReference>
<dbReference type="PaxDb" id="44689-DDB0205277"/>
<organism evidence="1 2">
    <name type="scientific">Dictyostelium discoideum</name>
    <name type="common">Social amoeba</name>
    <dbReference type="NCBI Taxonomy" id="44689"/>
    <lineage>
        <taxon>Eukaryota</taxon>
        <taxon>Amoebozoa</taxon>
        <taxon>Evosea</taxon>
        <taxon>Eumycetozoa</taxon>
        <taxon>Dictyostelia</taxon>
        <taxon>Dictyosteliales</taxon>
        <taxon>Dictyosteliaceae</taxon>
        <taxon>Dictyostelium</taxon>
    </lineage>
</organism>
<protein>
    <submittedName>
        <fullName evidence="1">Uncharacterized protein</fullName>
    </submittedName>
</protein>
<keyword evidence="2" id="KW-1185">Reference proteome</keyword>
<evidence type="ECO:0000313" key="1">
    <source>
        <dbReference type="EMBL" id="EAL66319.1"/>
    </source>
</evidence>
<gene>
    <name evidence="1" type="ORF">DDB_G0282227</name>
</gene>
<dbReference type="RefSeq" id="XP_640296.1">
    <property type="nucleotide sequence ID" value="XM_635204.1"/>
</dbReference>
<dbReference type="GeneID" id="8623472"/>
<dbReference type="dictyBase" id="DDB_G0282227"/>
<dbReference type="PhylomeDB" id="Q54ST9"/>
<proteinExistence type="predicted"/>
<dbReference type="AlphaFoldDB" id="Q54ST9"/>